<evidence type="ECO:0008006" key="4">
    <source>
        <dbReference type="Google" id="ProtNLM"/>
    </source>
</evidence>
<feature type="transmembrane region" description="Helical" evidence="1">
    <location>
        <begin position="90"/>
        <end position="114"/>
    </location>
</feature>
<dbReference type="RefSeq" id="WP_147645293.1">
    <property type="nucleotide sequence ID" value="NZ_CABKVG010000005.1"/>
</dbReference>
<evidence type="ECO:0000256" key="1">
    <source>
        <dbReference type="SAM" id="Phobius"/>
    </source>
</evidence>
<organism evidence="2 3">
    <name type="scientific">Vitreoscilla massiliensis</name>
    <dbReference type="NCBI Taxonomy" id="1689272"/>
    <lineage>
        <taxon>Bacteria</taxon>
        <taxon>Pseudomonadati</taxon>
        <taxon>Pseudomonadota</taxon>
        <taxon>Betaproteobacteria</taxon>
        <taxon>Neisseriales</taxon>
        <taxon>Neisseriaceae</taxon>
        <taxon>Vitreoscilla</taxon>
    </lineage>
</organism>
<keyword evidence="1" id="KW-1133">Transmembrane helix</keyword>
<dbReference type="Proteomes" id="UP000832011">
    <property type="component" value="Chromosome"/>
</dbReference>
<accession>A0ABY4E4D4</accession>
<evidence type="ECO:0000313" key="2">
    <source>
        <dbReference type="EMBL" id="UOO90626.1"/>
    </source>
</evidence>
<keyword evidence="1" id="KW-0812">Transmembrane</keyword>
<keyword evidence="3" id="KW-1185">Reference proteome</keyword>
<reference evidence="2 3" key="1">
    <citation type="journal article" date="2022" name="Res Sq">
        <title>Evolution of multicellular longitudinally dividing oral cavity symbionts (Neisseriaceae).</title>
        <authorList>
            <person name="Nyongesa S."/>
            <person name="Weber P."/>
            <person name="Bernet E."/>
            <person name="Pullido F."/>
            <person name="Nieckarz M."/>
            <person name="Delaby M."/>
            <person name="Nieves C."/>
            <person name="Viehboeck T."/>
            <person name="Krause N."/>
            <person name="Rivera-Millot A."/>
            <person name="Nakamura A."/>
            <person name="Vischer N."/>
            <person name="VanNieuwenhze M."/>
            <person name="Brun Y."/>
            <person name="Cava F."/>
            <person name="Bulgheresi S."/>
            <person name="Veyrier F."/>
        </authorList>
    </citation>
    <scope>NUCLEOTIDE SEQUENCE [LARGE SCALE GENOMIC DNA]</scope>
    <source>
        <strain evidence="2 3">SN4</strain>
    </source>
</reference>
<evidence type="ECO:0000313" key="3">
    <source>
        <dbReference type="Proteomes" id="UP000832011"/>
    </source>
</evidence>
<keyword evidence="1" id="KW-0472">Membrane</keyword>
<feature type="transmembrane region" description="Helical" evidence="1">
    <location>
        <begin position="47"/>
        <end position="70"/>
    </location>
</feature>
<gene>
    <name evidence="2" type="ORF">LVJ82_06530</name>
</gene>
<feature type="transmembrane region" description="Helical" evidence="1">
    <location>
        <begin position="126"/>
        <end position="147"/>
    </location>
</feature>
<name>A0ABY4E4D4_9NEIS</name>
<dbReference type="EMBL" id="CP091511">
    <property type="protein sequence ID" value="UOO90626.1"/>
    <property type="molecule type" value="Genomic_DNA"/>
</dbReference>
<proteinExistence type="predicted"/>
<protein>
    <recommendedName>
        <fullName evidence="4">Transmembrane protein</fullName>
    </recommendedName>
</protein>
<sequence>MRGLTSAVPVYVVLADLWYGLVLNVAQSLDEPSRNTPNIIPTVPDVAFNWLQVLANAGMVLVMTFALWQLLQLNKAVARKQVFHMSAFRVLGLVLTLAFSLPALYGIILSLLHLLTGHITISLANIRYFVTAVCIAYCAALCLRRLLGWRRTRKTLVIATPAKNADVELVREAESN</sequence>
<feature type="transmembrane region" description="Helical" evidence="1">
    <location>
        <begin position="7"/>
        <end position="27"/>
    </location>
</feature>